<sequence length="459" mass="53360">MYFRGFGIHFYKALSLSGFLTVFPVLLHLPEMEFLKMKKFRKAHKPNPEKDSDNKPVPVPVPEEPKKDSADDLGKSADVDNATEADEDDDDFIMNEVKRRLKELRRNSFMVLIPEETCPEEEEEPEDEEEEGEASSNEWRDVEAEGRQLWSCFGAFYDKYCERMLFFDRLTTQLLKEIGSHNPSTPSPRSMSKKLTSPLRCLSLKKFEPPEDETEQLQQPENDPYLDLETAYVSQLCLTWEALHCQYKQLSQIQSENSKCYNHSAQQFQQFQVLLQRFIENEPFERGLRPEIYAQTRNSLPKLLQVPNILGQDRKEMTEEESGMVVQASDLLRIIETSILTFQLFIKMDKKKSTGVRNLFGGQNQMVTPVQQVQSSLEKKKVKLKELWKKRKGGKKNQWPGTQEEVEMLLGLIDVKVISRVLRMVKISKDQLFWSEEKMKKLDLSSGIQRDPSPILFPC</sequence>
<reference evidence="1 2" key="2">
    <citation type="journal article" date="2022" name="Mol. Ecol. Resour.">
        <title>The genomes of chicory, endive, great burdock and yacon provide insights into Asteraceae paleo-polyploidization history and plant inulin production.</title>
        <authorList>
            <person name="Fan W."/>
            <person name="Wang S."/>
            <person name="Wang H."/>
            <person name="Wang A."/>
            <person name="Jiang F."/>
            <person name="Liu H."/>
            <person name="Zhao H."/>
            <person name="Xu D."/>
            <person name="Zhang Y."/>
        </authorList>
    </citation>
    <scope>NUCLEOTIDE SEQUENCE [LARGE SCALE GENOMIC DNA]</scope>
    <source>
        <strain evidence="2">cv. Punajuju</strain>
        <tissue evidence="1">Leaves</tissue>
    </source>
</reference>
<dbReference type="EMBL" id="CM042013">
    <property type="protein sequence ID" value="KAI3737823.1"/>
    <property type="molecule type" value="Genomic_DNA"/>
</dbReference>
<gene>
    <name evidence="1" type="ORF">L2E82_27836</name>
</gene>
<organism evidence="1 2">
    <name type="scientific">Cichorium intybus</name>
    <name type="common">Chicory</name>
    <dbReference type="NCBI Taxonomy" id="13427"/>
    <lineage>
        <taxon>Eukaryota</taxon>
        <taxon>Viridiplantae</taxon>
        <taxon>Streptophyta</taxon>
        <taxon>Embryophyta</taxon>
        <taxon>Tracheophyta</taxon>
        <taxon>Spermatophyta</taxon>
        <taxon>Magnoliopsida</taxon>
        <taxon>eudicotyledons</taxon>
        <taxon>Gunneridae</taxon>
        <taxon>Pentapetalae</taxon>
        <taxon>asterids</taxon>
        <taxon>campanulids</taxon>
        <taxon>Asterales</taxon>
        <taxon>Asteraceae</taxon>
        <taxon>Cichorioideae</taxon>
        <taxon>Cichorieae</taxon>
        <taxon>Cichoriinae</taxon>
        <taxon>Cichorium</taxon>
    </lineage>
</organism>
<keyword evidence="2" id="KW-1185">Reference proteome</keyword>
<evidence type="ECO:0000313" key="1">
    <source>
        <dbReference type="EMBL" id="KAI3737823.1"/>
    </source>
</evidence>
<reference evidence="2" key="1">
    <citation type="journal article" date="2022" name="Mol. Ecol. Resour.">
        <title>The genomes of chicory, endive, great burdock and yacon provide insights into Asteraceae palaeo-polyploidization history and plant inulin production.</title>
        <authorList>
            <person name="Fan W."/>
            <person name="Wang S."/>
            <person name="Wang H."/>
            <person name="Wang A."/>
            <person name="Jiang F."/>
            <person name="Liu H."/>
            <person name="Zhao H."/>
            <person name="Xu D."/>
            <person name="Zhang Y."/>
        </authorList>
    </citation>
    <scope>NUCLEOTIDE SEQUENCE [LARGE SCALE GENOMIC DNA]</scope>
    <source>
        <strain evidence="2">cv. Punajuju</strain>
    </source>
</reference>
<comment type="caution">
    <text evidence="1">The sequence shown here is derived from an EMBL/GenBank/DDBJ whole genome shotgun (WGS) entry which is preliminary data.</text>
</comment>
<evidence type="ECO:0000313" key="2">
    <source>
        <dbReference type="Proteomes" id="UP001055811"/>
    </source>
</evidence>
<name>A0ACB9CUJ3_CICIN</name>
<accession>A0ACB9CUJ3</accession>
<dbReference type="Proteomes" id="UP001055811">
    <property type="component" value="Linkage Group LG05"/>
</dbReference>
<protein>
    <submittedName>
        <fullName evidence="1">Uncharacterized protein</fullName>
    </submittedName>
</protein>
<proteinExistence type="predicted"/>